<dbReference type="Proteomes" id="UP000265618">
    <property type="component" value="Unassembled WGS sequence"/>
</dbReference>
<feature type="region of interest" description="Disordered" evidence="1">
    <location>
        <begin position="335"/>
        <end position="355"/>
    </location>
</feature>
<feature type="non-terminal residue" evidence="2">
    <location>
        <position position="1114"/>
    </location>
</feature>
<feature type="compositionally biased region" description="Basic and acidic residues" evidence="1">
    <location>
        <begin position="302"/>
        <end position="320"/>
    </location>
</feature>
<evidence type="ECO:0000256" key="1">
    <source>
        <dbReference type="SAM" id="MobiDB-lite"/>
    </source>
</evidence>
<protein>
    <submittedName>
        <fullName evidence="2">Uncharacterized protein</fullName>
    </submittedName>
</protein>
<accession>A0A9K3CV77</accession>
<evidence type="ECO:0000313" key="3">
    <source>
        <dbReference type="Proteomes" id="UP000265618"/>
    </source>
</evidence>
<organism evidence="2 3">
    <name type="scientific">Kipferlia bialata</name>
    <dbReference type="NCBI Taxonomy" id="797122"/>
    <lineage>
        <taxon>Eukaryota</taxon>
        <taxon>Metamonada</taxon>
        <taxon>Carpediemonas-like organisms</taxon>
        <taxon>Kipferlia</taxon>
    </lineage>
</organism>
<keyword evidence="3" id="KW-1185">Reference proteome</keyword>
<feature type="compositionally biased region" description="Basic and acidic residues" evidence="1">
    <location>
        <begin position="438"/>
        <end position="451"/>
    </location>
</feature>
<feature type="region of interest" description="Disordered" evidence="1">
    <location>
        <begin position="410"/>
        <end position="451"/>
    </location>
</feature>
<feature type="compositionally biased region" description="Polar residues" evidence="1">
    <location>
        <begin position="410"/>
        <end position="419"/>
    </location>
</feature>
<dbReference type="EMBL" id="BDIP01001237">
    <property type="protein sequence ID" value="GIQ83928.1"/>
    <property type="molecule type" value="Genomic_DNA"/>
</dbReference>
<feature type="region of interest" description="Disordered" evidence="1">
    <location>
        <begin position="293"/>
        <end position="321"/>
    </location>
</feature>
<dbReference type="AlphaFoldDB" id="A0A9K3CV77"/>
<sequence>VNHTPSAEAIVALSLCQALPVHRSKTLVDGIQRHTASPTLWAAAMRHVPSISRDKALAHALSAVVQAGPQYAVPTTDYHTGHTTTVDTPVDPFASAATLVTSYMHAQCILSLGQSTIDVASTAAVRCMTIAEELVSDTTDSHALMHSVALAAIKTFIQICCTAGRVPIARYTALTVLEWFIASIQTAQRQASRQGMRGASPYIFEAVSNTVWKQIERRAWLLVPPLHPVPKTEEERKREIVSGLADIEGTTAKCVLDTLNQMPPIKAPPAEIPLPRRVRRIQRAWTVSDVSVPITRGSKGGSRREREREREREAEKEKQKGVTVLDKSIAYMERLEGLEGERENKGAAGEREREEDVLPDDYLEVCAAFAKVLSGHSLYTDSDTVRELVLLTVPYLTGPIHYGCTSETEGPLSLSQEGESNGHGVVSSSNPWSALGLEGKRRESKGAEGEKEREIHIRVLRQLLGVVTGETLSLSPSLCVDPTVLSLSHYLEHVDPNPVAAAAPAKKTRTALGVFSSRTPALQERLDVTPMALLRKGLGRTTKNNSQIWVSHAVSCLRYTQTQTKEEEADGDVKAYLEKQKQIEKAAKDTEKALKGAFLSCIEHCDIGAGVVLASALLAQGSSSATSASADTSAQGPFATARHILMALLGRLDRTVSGKELLSTPMCGISDRDTPCPVCERYASVESLHDALSSAGEMVRERDAGRVPASDLLALTLAVRAVAMPLSLSSHMPDVDTQALRCGLGLVPPLSTTSSLMLGGERERERDREGAAKMPRLLSLPLTRSLSSLVLSLLSVCHYNTQSELLGLLSLIQYVVYCMHAHRAIPSASGLLVGAVCHIYSLSDKGRGRDRLDSVQTLRLMHTLLSPCPPEVVLLALDAVPNAMRTGGGGRERGRTLRAGEAQLLRTFSLRIGSASLPTFSVSNPAGGTIYAAAGTVLSAALGDTGDDTSATSAKASVRMGTVRQALSVVQQRLSEVPYSATLRHTHMRLCVLGSYLCAQIQQESDAPPPSATEEDRERAALRLRERDQRQIQGLNSADAALYGRYLSWVSSTGTDISGLASGYTDQTETPASTDVQTAIATAKLLADRLEEDVTLVSGMGVWLGAPNPIDTAE</sequence>
<reference evidence="2 3" key="1">
    <citation type="journal article" date="2018" name="PLoS ONE">
        <title>The draft genome of Kipferlia bialata reveals reductive genome evolution in fornicate parasites.</title>
        <authorList>
            <person name="Tanifuji G."/>
            <person name="Takabayashi S."/>
            <person name="Kume K."/>
            <person name="Takagi M."/>
            <person name="Nakayama T."/>
            <person name="Kamikawa R."/>
            <person name="Inagaki Y."/>
            <person name="Hashimoto T."/>
        </authorList>
    </citation>
    <scope>NUCLEOTIDE SEQUENCE [LARGE SCALE GENOMIC DNA]</scope>
    <source>
        <strain evidence="2">NY0173</strain>
    </source>
</reference>
<comment type="caution">
    <text evidence="2">The sequence shown here is derived from an EMBL/GenBank/DDBJ whole genome shotgun (WGS) entry which is preliminary data.</text>
</comment>
<evidence type="ECO:0000313" key="2">
    <source>
        <dbReference type="EMBL" id="GIQ83928.1"/>
    </source>
</evidence>
<proteinExistence type="predicted"/>
<name>A0A9K3CV77_9EUKA</name>
<gene>
    <name evidence="2" type="ORF">KIPB_005335</name>
</gene>